<dbReference type="Gene3D" id="1.20.120.450">
    <property type="entry name" value="dinb family like domain"/>
    <property type="match status" value="1"/>
</dbReference>
<dbReference type="InterPro" id="IPR024775">
    <property type="entry name" value="DinB-like"/>
</dbReference>
<dbReference type="InterPro" id="IPR034660">
    <property type="entry name" value="DinB/YfiT-like"/>
</dbReference>
<dbReference type="AlphaFoldDB" id="A0A3N2H3J2"/>
<evidence type="ECO:0000259" key="1">
    <source>
        <dbReference type="Pfam" id="PF12867"/>
    </source>
</evidence>
<dbReference type="RefSeq" id="WP_123685435.1">
    <property type="nucleotide sequence ID" value="NZ_RKHY01000001.1"/>
</dbReference>
<feature type="domain" description="DinB-like" evidence="1">
    <location>
        <begin position="81"/>
        <end position="225"/>
    </location>
</feature>
<comment type="caution">
    <text evidence="2">The sequence shown here is derived from an EMBL/GenBank/DDBJ whole genome shotgun (WGS) entry which is preliminary data.</text>
</comment>
<dbReference type="Pfam" id="PF12867">
    <property type="entry name" value="DinB_2"/>
    <property type="match status" value="1"/>
</dbReference>
<sequence length="243" mass="27498">MDIADTDLTGSTIRACDLTRLKIVDSRLWDVSISGDLARFVVNDVDVTDYVEAELDRRHPERVELRAMDGPADFRAGWATLESLWADTVARARRLPEEALHERVDGEWSFVETLRHLVFAIDAWAIRTILDEPMPYHPLALPQTSYPDPDKLLGVDTAARPSLDDVLAVRAHRMALVRRIVDGLTAEELSRPCHRSPAPGYPEEPQPVGKCLRVVMNEECEHRRYAVRDLAVLEGHFDRTSGR</sequence>
<keyword evidence="3" id="KW-1185">Reference proteome</keyword>
<evidence type="ECO:0000313" key="3">
    <source>
        <dbReference type="Proteomes" id="UP000274843"/>
    </source>
</evidence>
<protein>
    <submittedName>
        <fullName evidence="2">DinB family protein</fullName>
    </submittedName>
</protein>
<dbReference type="Proteomes" id="UP000274843">
    <property type="component" value="Unassembled WGS sequence"/>
</dbReference>
<dbReference type="EMBL" id="RKHY01000001">
    <property type="protein sequence ID" value="ROS43019.1"/>
    <property type="molecule type" value="Genomic_DNA"/>
</dbReference>
<reference evidence="2 3" key="1">
    <citation type="submission" date="2018-11" db="EMBL/GenBank/DDBJ databases">
        <title>Sequencing the genomes of 1000 actinobacteria strains.</title>
        <authorList>
            <person name="Klenk H.-P."/>
        </authorList>
    </citation>
    <scope>NUCLEOTIDE SEQUENCE [LARGE SCALE GENOMIC DNA]</scope>
    <source>
        <strain evidence="2 3">DSM 44348</strain>
    </source>
</reference>
<proteinExistence type="predicted"/>
<gene>
    <name evidence="2" type="ORF">EDD35_5420</name>
</gene>
<accession>A0A3N2H3J2</accession>
<organism evidence="2 3">
    <name type="scientific">Amycolatopsis thermoflava</name>
    <dbReference type="NCBI Taxonomy" id="84480"/>
    <lineage>
        <taxon>Bacteria</taxon>
        <taxon>Bacillati</taxon>
        <taxon>Actinomycetota</taxon>
        <taxon>Actinomycetes</taxon>
        <taxon>Pseudonocardiales</taxon>
        <taxon>Pseudonocardiaceae</taxon>
        <taxon>Amycolatopsis</taxon>
        <taxon>Amycolatopsis methanolica group</taxon>
    </lineage>
</organism>
<dbReference type="SUPFAM" id="SSF109854">
    <property type="entry name" value="DinB/YfiT-like putative metalloenzymes"/>
    <property type="match status" value="1"/>
</dbReference>
<dbReference type="GeneID" id="301846714"/>
<evidence type="ECO:0000313" key="2">
    <source>
        <dbReference type="EMBL" id="ROS43019.1"/>
    </source>
</evidence>
<name>A0A3N2H3J2_9PSEU</name>